<evidence type="ECO:0000313" key="10">
    <source>
        <dbReference type="EMBL" id="KAK2570549.1"/>
    </source>
</evidence>
<organism evidence="10 11">
    <name type="scientific">Acropora cervicornis</name>
    <name type="common">Staghorn coral</name>
    <dbReference type="NCBI Taxonomy" id="6130"/>
    <lineage>
        <taxon>Eukaryota</taxon>
        <taxon>Metazoa</taxon>
        <taxon>Cnidaria</taxon>
        <taxon>Anthozoa</taxon>
        <taxon>Hexacorallia</taxon>
        <taxon>Scleractinia</taxon>
        <taxon>Astrocoeniina</taxon>
        <taxon>Acroporidae</taxon>
        <taxon>Acropora</taxon>
    </lineage>
</organism>
<dbReference type="GO" id="GO:0008188">
    <property type="term" value="F:neuropeptide receptor activity"/>
    <property type="evidence" value="ECO:0007669"/>
    <property type="project" value="TreeGrafter"/>
</dbReference>
<dbReference type="PROSITE" id="PS50262">
    <property type="entry name" value="G_PROTEIN_RECEP_F1_2"/>
    <property type="match status" value="1"/>
</dbReference>
<dbReference type="PANTHER" id="PTHR24238">
    <property type="entry name" value="G-PROTEIN COUPLED RECEPTOR"/>
    <property type="match status" value="1"/>
</dbReference>
<keyword evidence="7" id="KW-0807">Transducer</keyword>
<keyword evidence="4" id="KW-0297">G-protein coupled receptor</keyword>
<dbReference type="AlphaFoldDB" id="A0AAD9QZZ1"/>
<sequence length="336" mass="38526">MALSSTDTFKAALLALIFMMTLVGNLIVSIVLTRYRRVVLKNRPTYQFILNMVLSDLVVGLLTMPFEFISYLCGKWIFGRVACKIVEFIEIAVLGTALFTHALIAFDRYRCLARPYLPKMETRVVRKMIILSWIVPAFISSPYLYMFDVIDSEKICTPNSIPIMWLDKLYVIADFFTIRLTPFAIVCWCYFHVARIMLGRSPQVLTDSAATRLSVIVKNKKRVTRTACLVAISFAVCWIPTFVMNFVRVISGTDRVYWGHLLHEIAMFGTFINEAVNPIIYCAFDGNIRERLRLLFSCNHDENIGRSTNETEKAYRPNIANARDIRTHGSFRAALH</sequence>
<dbReference type="SUPFAM" id="SSF81321">
    <property type="entry name" value="Family A G protein-coupled receptor-like"/>
    <property type="match status" value="1"/>
</dbReference>
<accession>A0AAD9QZZ1</accession>
<dbReference type="EMBL" id="JARQWQ010000007">
    <property type="protein sequence ID" value="KAK2570549.1"/>
    <property type="molecule type" value="Genomic_DNA"/>
</dbReference>
<protein>
    <submittedName>
        <fullName evidence="10">Neuropeptide FF receptor 2</fullName>
    </submittedName>
</protein>
<dbReference type="Pfam" id="PF00001">
    <property type="entry name" value="7tm_1"/>
    <property type="match status" value="1"/>
</dbReference>
<evidence type="ECO:0000256" key="3">
    <source>
        <dbReference type="ARBA" id="ARBA00022989"/>
    </source>
</evidence>
<evidence type="ECO:0000256" key="5">
    <source>
        <dbReference type="ARBA" id="ARBA00023136"/>
    </source>
</evidence>
<dbReference type="CDD" id="cd00637">
    <property type="entry name" value="7tm_classA_rhodopsin-like"/>
    <property type="match status" value="1"/>
</dbReference>
<dbReference type="InterPro" id="IPR000276">
    <property type="entry name" value="GPCR_Rhodpsn"/>
</dbReference>
<comment type="subcellular location">
    <subcellularLocation>
        <location evidence="1">Membrane</location>
        <topology evidence="1">Multi-pass membrane protein</topology>
    </subcellularLocation>
</comment>
<feature type="transmembrane region" description="Helical" evidence="8">
    <location>
        <begin position="45"/>
        <end position="65"/>
    </location>
</feature>
<gene>
    <name evidence="10" type="ORF">P5673_004217</name>
</gene>
<evidence type="ECO:0000259" key="9">
    <source>
        <dbReference type="PROSITE" id="PS50262"/>
    </source>
</evidence>
<reference evidence="10" key="1">
    <citation type="journal article" date="2023" name="G3 (Bethesda)">
        <title>Whole genome assembly and annotation of the endangered Caribbean coral Acropora cervicornis.</title>
        <authorList>
            <person name="Selwyn J.D."/>
            <person name="Vollmer S.V."/>
        </authorList>
    </citation>
    <scope>NUCLEOTIDE SEQUENCE</scope>
    <source>
        <strain evidence="10">K2</strain>
    </source>
</reference>
<keyword evidence="11" id="KW-1185">Reference proteome</keyword>
<keyword evidence="6 10" id="KW-0675">Receptor</keyword>
<feature type="transmembrane region" description="Helical" evidence="8">
    <location>
        <begin position="169"/>
        <end position="191"/>
    </location>
</feature>
<evidence type="ECO:0000313" key="11">
    <source>
        <dbReference type="Proteomes" id="UP001249851"/>
    </source>
</evidence>
<feature type="transmembrane region" description="Helical" evidence="8">
    <location>
        <begin position="127"/>
        <end position="145"/>
    </location>
</feature>
<name>A0AAD9QZZ1_ACRCE</name>
<feature type="transmembrane region" description="Helical" evidence="8">
    <location>
        <begin position="85"/>
        <end position="106"/>
    </location>
</feature>
<dbReference type="PANTHER" id="PTHR24238:SF57">
    <property type="entry name" value="G-PROTEIN COUPLED RECEPTOR 83"/>
    <property type="match status" value="1"/>
</dbReference>
<proteinExistence type="predicted"/>
<feature type="transmembrane region" description="Helical" evidence="8">
    <location>
        <begin position="12"/>
        <end position="33"/>
    </location>
</feature>
<evidence type="ECO:0000256" key="8">
    <source>
        <dbReference type="SAM" id="Phobius"/>
    </source>
</evidence>
<feature type="domain" description="G-protein coupled receptors family 1 profile" evidence="9">
    <location>
        <begin position="24"/>
        <end position="281"/>
    </location>
</feature>
<dbReference type="PRINTS" id="PR00237">
    <property type="entry name" value="GPCRRHODOPSN"/>
</dbReference>
<evidence type="ECO:0000256" key="7">
    <source>
        <dbReference type="ARBA" id="ARBA00023224"/>
    </source>
</evidence>
<dbReference type="Gene3D" id="1.20.1070.10">
    <property type="entry name" value="Rhodopsin 7-helix transmembrane proteins"/>
    <property type="match status" value="1"/>
</dbReference>
<comment type="caution">
    <text evidence="10">The sequence shown here is derived from an EMBL/GenBank/DDBJ whole genome shotgun (WGS) entry which is preliminary data.</text>
</comment>
<dbReference type="Proteomes" id="UP001249851">
    <property type="component" value="Unassembled WGS sequence"/>
</dbReference>
<evidence type="ECO:0000256" key="6">
    <source>
        <dbReference type="ARBA" id="ARBA00023170"/>
    </source>
</evidence>
<keyword evidence="3 8" id="KW-1133">Transmembrane helix</keyword>
<evidence type="ECO:0000256" key="2">
    <source>
        <dbReference type="ARBA" id="ARBA00022692"/>
    </source>
</evidence>
<evidence type="ECO:0000256" key="4">
    <source>
        <dbReference type="ARBA" id="ARBA00023040"/>
    </source>
</evidence>
<keyword evidence="2 8" id="KW-0812">Transmembrane</keyword>
<feature type="transmembrane region" description="Helical" evidence="8">
    <location>
        <begin position="265"/>
        <end position="284"/>
    </location>
</feature>
<feature type="transmembrane region" description="Helical" evidence="8">
    <location>
        <begin position="226"/>
        <end position="245"/>
    </location>
</feature>
<evidence type="ECO:0000256" key="1">
    <source>
        <dbReference type="ARBA" id="ARBA00004141"/>
    </source>
</evidence>
<keyword evidence="5 8" id="KW-0472">Membrane</keyword>
<dbReference type="InterPro" id="IPR017452">
    <property type="entry name" value="GPCR_Rhodpsn_7TM"/>
</dbReference>
<reference evidence="10" key="2">
    <citation type="journal article" date="2023" name="Science">
        <title>Genomic signatures of disease resistance in endangered staghorn corals.</title>
        <authorList>
            <person name="Vollmer S.V."/>
            <person name="Selwyn J.D."/>
            <person name="Despard B.A."/>
            <person name="Roesel C.L."/>
        </authorList>
    </citation>
    <scope>NUCLEOTIDE SEQUENCE</scope>
    <source>
        <strain evidence="10">K2</strain>
    </source>
</reference>
<dbReference type="GO" id="GO:0005886">
    <property type="term" value="C:plasma membrane"/>
    <property type="evidence" value="ECO:0007669"/>
    <property type="project" value="TreeGrafter"/>
</dbReference>